<dbReference type="Gene3D" id="1.20.58.530">
    <property type="match status" value="1"/>
</dbReference>
<dbReference type="AlphaFoldDB" id="A0A8I3A3L5"/>
<proteinExistence type="predicted"/>
<comment type="caution">
    <text evidence="1">The sequence shown here is derived from an EMBL/GenBank/DDBJ whole genome shotgun (WGS) entry which is preliminary data.</text>
</comment>
<accession>A0A8I3A3L5</accession>
<dbReference type="OrthoDB" id="2633255at2759"/>
<sequence length="281" mass="31562">MDDEARRSHKKTMVKAFGNHSSFKVEAINCSGYPTFTVNHFNSPITYSAEGFLERILDSLNPDLDSLLRGFTTGTSNGTEGIGSFNPFVKGLFSAKAIATQAHPKNEDTNVSAQQPVKPMCALSMRCRGTIKQLMPLRKDGAIEEHRHEEDGMLSETQCWLIFCVNPSNDSQLPNQLEGRSMKGQIRSLGLTEISKRNANVFEIGLTPDKFCALTPICWSFLWRVFSVQYTNMLPRYGNLPQSFRLATRLNFLLSPDTMFPTSNPPMMSKSHRGHAYTQIR</sequence>
<dbReference type="InterPro" id="IPR027417">
    <property type="entry name" value="P-loop_NTPase"/>
</dbReference>
<dbReference type="Proteomes" id="UP000683000">
    <property type="component" value="Unassembled WGS sequence"/>
</dbReference>
<keyword evidence="2" id="KW-1185">Reference proteome</keyword>
<gene>
    <name evidence="1" type="ORF">JVT61DRAFT_13355</name>
</gene>
<evidence type="ECO:0000313" key="2">
    <source>
        <dbReference type="Proteomes" id="UP000683000"/>
    </source>
</evidence>
<dbReference type="SUPFAM" id="SSF52540">
    <property type="entry name" value="P-loop containing nucleoside triphosphate hydrolases"/>
    <property type="match status" value="1"/>
</dbReference>
<protein>
    <submittedName>
        <fullName evidence="1">Uncharacterized protein</fullName>
    </submittedName>
</protein>
<dbReference type="EMBL" id="JAGFBS010000061">
    <property type="protein sequence ID" value="KAG6369891.1"/>
    <property type="molecule type" value="Genomic_DNA"/>
</dbReference>
<organism evidence="1 2">
    <name type="scientific">Boletus reticuloceps</name>
    <dbReference type="NCBI Taxonomy" id="495285"/>
    <lineage>
        <taxon>Eukaryota</taxon>
        <taxon>Fungi</taxon>
        <taxon>Dikarya</taxon>
        <taxon>Basidiomycota</taxon>
        <taxon>Agaricomycotina</taxon>
        <taxon>Agaricomycetes</taxon>
        <taxon>Agaricomycetidae</taxon>
        <taxon>Boletales</taxon>
        <taxon>Boletineae</taxon>
        <taxon>Boletaceae</taxon>
        <taxon>Boletoideae</taxon>
        <taxon>Boletus</taxon>
    </lineage>
</organism>
<evidence type="ECO:0000313" key="1">
    <source>
        <dbReference type="EMBL" id="KAG6369891.1"/>
    </source>
</evidence>
<reference evidence="1" key="1">
    <citation type="submission" date="2021-03" db="EMBL/GenBank/DDBJ databases">
        <title>Evolutionary innovations through gain and loss of genes in the ectomycorrhizal Boletales.</title>
        <authorList>
            <person name="Wu G."/>
            <person name="Miyauchi S."/>
            <person name="Morin E."/>
            <person name="Yang Z.-L."/>
            <person name="Xu J."/>
            <person name="Martin F.M."/>
        </authorList>
    </citation>
    <scope>NUCLEOTIDE SEQUENCE</scope>
    <source>
        <strain evidence="1">BR01</strain>
    </source>
</reference>
<name>A0A8I3A3L5_9AGAM</name>